<protein>
    <submittedName>
        <fullName evidence="2">Subunit of the HIR complex, a nucleosome assembly complex</fullName>
    </submittedName>
</protein>
<evidence type="ECO:0000313" key="3">
    <source>
        <dbReference type="Proteomes" id="UP000014071"/>
    </source>
</evidence>
<gene>
    <name evidence="2" type="ORF">PHSY_002943</name>
</gene>
<keyword evidence="3" id="KW-1185">Reference proteome</keyword>
<accession>R9P214</accession>
<organism evidence="2 3">
    <name type="scientific">Pseudozyma hubeiensis (strain SY62)</name>
    <name type="common">Yeast</name>
    <dbReference type="NCBI Taxonomy" id="1305764"/>
    <lineage>
        <taxon>Eukaryota</taxon>
        <taxon>Fungi</taxon>
        <taxon>Dikarya</taxon>
        <taxon>Basidiomycota</taxon>
        <taxon>Ustilaginomycotina</taxon>
        <taxon>Ustilaginomycetes</taxon>
        <taxon>Ustilaginales</taxon>
        <taxon>Ustilaginaceae</taxon>
        <taxon>Pseudozyma</taxon>
    </lineage>
</organism>
<dbReference type="HOGENOM" id="CLU_2414249_0_0_1"/>
<dbReference type="AlphaFoldDB" id="R9P214"/>
<dbReference type="GeneID" id="24108234"/>
<dbReference type="Proteomes" id="UP000014071">
    <property type="component" value="Unassembled WGS sequence"/>
</dbReference>
<proteinExistence type="predicted"/>
<sequence>MRRSSHRVLESVHVLEVFELCLVRGVKTSPEFQRRMETPSSPAQRQSSCGGKEKSRSRQLCIFVTPAKLSELLLACTLFLDLCPPSSDFEDG</sequence>
<evidence type="ECO:0000256" key="1">
    <source>
        <dbReference type="SAM" id="MobiDB-lite"/>
    </source>
</evidence>
<dbReference type="EMBL" id="DF238793">
    <property type="protein sequence ID" value="GAC95368.1"/>
    <property type="molecule type" value="Genomic_DNA"/>
</dbReference>
<feature type="region of interest" description="Disordered" evidence="1">
    <location>
        <begin position="31"/>
        <end position="56"/>
    </location>
</feature>
<evidence type="ECO:0000313" key="2">
    <source>
        <dbReference type="EMBL" id="GAC95368.1"/>
    </source>
</evidence>
<name>R9P214_PSEHS</name>
<feature type="compositionally biased region" description="Polar residues" evidence="1">
    <location>
        <begin position="38"/>
        <end position="49"/>
    </location>
</feature>
<reference evidence="3" key="1">
    <citation type="journal article" date="2013" name="Genome Announc.">
        <title>Draft genome sequence of the basidiomycetous yeast-like fungus Pseudozyma hubeiensis SY62, which produces an abundant amount of the biosurfactant mannosylerythritol lipids.</title>
        <authorList>
            <person name="Konishi M."/>
            <person name="Hatada Y."/>
            <person name="Horiuchi J."/>
        </authorList>
    </citation>
    <scope>NUCLEOTIDE SEQUENCE [LARGE SCALE GENOMIC DNA]</scope>
    <source>
        <strain evidence="3">SY62</strain>
    </source>
</reference>
<dbReference type="RefSeq" id="XP_012188955.1">
    <property type="nucleotide sequence ID" value="XM_012333565.1"/>
</dbReference>